<organism evidence="5">
    <name type="scientific">marine sediment metagenome</name>
    <dbReference type="NCBI Taxonomy" id="412755"/>
    <lineage>
        <taxon>unclassified sequences</taxon>
        <taxon>metagenomes</taxon>
        <taxon>ecological metagenomes</taxon>
    </lineage>
</organism>
<accession>X1NN24</accession>
<dbReference type="InterPro" id="IPR005475">
    <property type="entry name" value="Transketolase-like_Pyr-bd"/>
</dbReference>
<feature type="domain" description="Transketolase-like pyrimidine-binding" evidence="4">
    <location>
        <begin position="6"/>
        <end position="170"/>
    </location>
</feature>
<dbReference type="PANTHER" id="PTHR43825">
    <property type="entry name" value="PYRUVATE DEHYDROGENASE E1 COMPONENT"/>
    <property type="match status" value="1"/>
</dbReference>
<comment type="cofactor">
    <cofactor evidence="1">
        <name>thiamine diphosphate</name>
        <dbReference type="ChEBI" id="CHEBI:58937"/>
    </cofactor>
</comment>
<proteinExistence type="inferred from homology"/>
<gene>
    <name evidence="5" type="ORF">S06H3_36101</name>
</gene>
<dbReference type="SUPFAM" id="SSF52922">
    <property type="entry name" value="TK C-terminal domain-like"/>
    <property type="match status" value="1"/>
</dbReference>
<evidence type="ECO:0000313" key="5">
    <source>
        <dbReference type="EMBL" id="GAI28205.1"/>
    </source>
</evidence>
<name>X1NN24_9ZZZZ</name>
<dbReference type="Gene3D" id="3.40.50.970">
    <property type="match status" value="1"/>
</dbReference>
<dbReference type="EMBL" id="BARV01021840">
    <property type="protein sequence ID" value="GAI28205.1"/>
    <property type="molecule type" value="Genomic_DNA"/>
</dbReference>
<dbReference type="AlphaFoldDB" id="X1NN24"/>
<dbReference type="SUPFAM" id="SSF52518">
    <property type="entry name" value="Thiamin diphosphate-binding fold (THDP-binding)"/>
    <property type="match status" value="1"/>
</dbReference>
<dbReference type="InterPro" id="IPR009014">
    <property type="entry name" value="Transketo_C/PFOR_II"/>
</dbReference>
<evidence type="ECO:0000256" key="3">
    <source>
        <dbReference type="ARBA" id="ARBA00023052"/>
    </source>
</evidence>
<dbReference type="Gene3D" id="3.40.50.920">
    <property type="match status" value="1"/>
</dbReference>
<sequence>MKKFDTDMRDAFFNELYDIAAQDSRLVIVSSDMGARSLEKFSKDFSSQYFTVGIAEQNMVSISAGLALGGKIVFMYAIAPFATLRCYEQIKVDLCCMHLSVTSIGIGVGFSVPQDGPTHYTTEDIAIMRALPGMTILNPSDGVMTKAFARIAYEDPGPKYVRLDKEALPLIYHNRPDDFSDGLTILKAGRDLTIIATGIMVHKAFKVVDELAKCSID</sequence>
<comment type="similarity">
    <text evidence="2">Belongs to the transketolase family.</text>
</comment>
<evidence type="ECO:0000256" key="1">
    <source>
        <dbReference type="ARBA" id="ARBA00001964"/>
    </source>
</evidence>
<dbReference type="FunFam" id="3.40.50.970:FF:000129">
    <property type="entry name" value="Transketolase"/>
    <property type="match status" value="1"/>
</dbReference>
<keyword evidence="3" id="KW-0786">Thiamine pyrophosphate</keyword>
<protein>
    <recommendedName>
        <fullName evidence="4">Transketolase-like pyrimidine-binding domain-containing protein</fullName>
    </recommendedName>
</protein>
<dbReference type="PANTHER" id="PTHR43825:SF5">
    <property type="entry name" value="HYPOTHETICAL TRANSKETOLASE FAMILY PROTEIN"/>
    <property type="match status" value="1"/>
</dbReference>
<dbReference type="Pfam" id="PF02779">
    <property type="entry name" value="Transket_pyr"/>
    <property type="match status" value="1"/>
</dbReference>
<dbReference type="InterPro" id="IPR051157">
    <property type="entry name" value="PDH/Transketolase"/>
</dbReference>
<evidence type="ECO:0000256" key="2">
    <source>
        <dbReference type="ARBA" id="ARBA00007131"/>
    </source>
</evidence>
<reference evidence="5" key="1">
    <citation type="journal article" date="2014" name="Front. Microbiol.">
        <title>High frequency of phylogenetically diverse reductive dehalogenase-homologous genes in deep subseafloor sedimentary metagenomes.</title>
        <authorList>
            <person name="Kawai M."/>
            <person name="Futagami T."/>
            <person name="Toyoda A."/>
            <person name="Takaki Y."/>
            <person name="Nishi S."/>
            <person name="Hori S."/>
            <person name="Arai W."/>
            <person name="Tsubouchi T."/>
            <person name="Morono Y."/>
            <person name="Uchiyama I."/>
            <person name="Ito T."/>
            <person name="Fujiyama A."/>
            <person name="Inagaki F."/>
            <person name="Takami H."/>
        </authorList>
    </citation>
    <scope>NUCLEOTIDE SEQUENCE</scope>
    <source>
        <strain evidence="5">Expedition CK06-06</strain>
    </source>
</reference>
<feature type="non-terminal residue" evidence="5">
    <location>
        <position position="217"/>
    </location>
</feature>
<comment type="caution">
    <text evidence="5">The sequence shown here is derived from an EMBL/GenBank/DDBJ whole genome shotgun (WGS) entry which is preliminary data.</text>
</comment>
<dbReference type="CDD" id="cd07033">
    <property type="entry name" value="TPP_PYR_DXS_TK_like"/>
    <property type="match status" value="1"/>
</dbReference>
<evidence type="ECO:0000259" key="4">
    <source>
        <dbReference type="SMART" id="SM00861"/>
    </source>
</evidence>
<dbReference type="SMART" id="SM00861">
    <property type="entry name" value="Transket_pyr"/>
    <property type="match status" value="1"/>
</dbReference>
<dbReference type="InterPro" id="IPR029061">
    <property type="entry name" value="THDP-binding"/>
</dbReference>